<name>A0A4Z2EA38_9TELE</name>
<dbReference type="Proteomes" id="UP000314294">
    <property type="component" value="Unassembled WGS sequence"/>
</dbReference>
<keyword evidence="2" id="KW-1185">Reference proteome</keyword>
<dbReference type="AlphaFoldDB" id="A0A4Z2EA38"/>
<sequence length="79" mass="8694">MHYGRLAVDLKSVGQASRKCPSHQFAEMDSLQMQSVQQRLKRSPVSPLQPLHVPHTSASHLNGVCVQRCVCNLNSNKAG</sequence>
<comment type="caution">
    <text evidence="1">The sequence shown here is derived from an EMBL/GenBank/DDBJ whole genome shotgun (WGS) entry which is preliminary data.</text>
</comment>
<gene>
    <name evidence="1" type="ORF">EYF80_064162</name>
</gene>
<proteinExistence type="predicted"/>
<dbReference type="EMBL" id="SRLO01011853">
    <property type="protein sequence ID" value="TNN25706.1"/>
    <property type="molecule type" value="Genomic_DNA"/>
</dbReference>
<evidence type="ECO:0000313" key="2">
    <source>
        <dbReference type="Proteomes" id="UP000314294"/>
    </source>
</evidence>
<accession>A0A4Z2EA38</accession>
<reference evidence="1 2" key="1">
    <citation type="submission" date="2019-03" db="EMBL/GenBank/DDBJ databases">
        <title>First draft genome of Liparis tanakae, snailfish: a comprehensive survey of snailfish specific genes.</title>
        <authorList>
            <person name="Kim W."/>
            <person name="Song I."/>
            <person name="Jeong J.-H."/>
            <person name="Kim D."/>
            <person name="Kim S."/>
            <person name="Ryu S."/>
            <person name="Song J.Y."/>
            <person name="Lee S.K."/>
        </authorList>
    </citation>
    <scope>NUCLEOTIDE SEQUENCE [LARGE SCALE GENOMIC DNA]</scope>
    <source>
        <tissue evidence="1">Muscle</tissue>
    </source>
</reference>
<organism evidence="1 2">
    <name type="scientific">Liparis tanakae</name>
    <name type="common">Tanaka's snailfish</name>
    <dbReference type="NCBI Taxonomy" id="230148"/>
    <lineage>
        <taxon>Eukaryota</taxon>
        <taxon>Metazoa</taxon>
        <taxon>Chordata</taxon>
        <taxon>Craniata</taxon>
        <taxon>Vertebrata</taxon>
        <taxon>Euteleostomi</taxon>
        <taxon>Actinopterygii</taxon>
        <taxon>Neopterygii</taxon>
        <taxon>Teleostei</taxon>
        <taxon>Neoteleostei</taxon>
        <taxon>Acanthomorphata</taxon>
        <taxon>Eupercaria</taxon>
        <taxon>Perciformes</taxon>
        <taxon>Cottioidei</taxon>
        <taxon>Cottales</taxon>
        <taxon>Liparidae</taxon>
        <taxon>Liparis</taxon>
    </lineage>
</organism>
<evidence type="ECO:0000313" key="1">
    <source>
        <dbReference type="EMBL" id="TNN25706.1"/>
    </source>
</evidence>
<protein>
    <submittedName>
        <fullName evidence="1">Uncharacterized protein</fullName>
    </submittedName>
</protein>